<reference evidence="2 3" key="1">
    <citation type="submission" date="2016-11" db="EMBL/GenBank/DDBJ databases">
        <authorList>
            <person name="Jaros S."/>
            <person name="Januszkiewicz K."/>
            <person name="Wedrychowicz H."/>
        </authorList>
    </citation>
    <scope>NUCLEOTIDE SEQUENCE [LARGE SCALE GENOMIC DNA]</scope>
    <source>
        <strain evidence="2 3">DSM 9705</strain>
    </source>
</reference>
<name>A0A1M5V1D9_9BACT</name>
<evidence type="ECO:0000313" key="3">
    <source>
        <dbReference type="Proteomes" id="UP000184139"/>
    </source>
</evidence>
<protein>
    <submittedName>
        <fullName evidence="2">Thioredoxin domain-containing protein</fullName>
    </submittedName>
</protein>
<dbReference type="Proteomes" id="UP000184139">
    <property type="component" value="Unassembled WGS sequence"/>
</dbReference>
<dbReference type="Gene3D" id="3.40.30.10">
    <property type="entry name" value="Glutaredoxin"/>
    <property type="match status" value="1"/>
</dbReference>
<sequence>MIRIIVLGLEDDLCREVVRLVAVAVVESEVPVVVETHTDFEQMIARGVYAPPAVFVDGVLKSVGRVPEQAELLDWLSACRVR</sequence>
<organism evidence="2 3">
    <name type="scientific">Desulfofustis glycolicus DSM 9705</name>
    <dbReference type="NCBI Taxonomy" id="1121409"/>
    <lineage>
        <taxon>Bacteria</taxon>
        <taxon>Pseudomonadati</taxon>
        <taxon>Thermodesulfobacteriota</taxon>
        <taxon>Desulfobulbia</taxon>
        <taxon>Desulfobulbales</taxon>
        <taxon>Desulfocapsaceae</taxon>
        <taxon>Desulfofustis</taxon>
    </lineage>
</organism>
<dbReference type="InterPro" id="IPR012336">
    <property type="entry name" value="Thioredoxin-like_fold"/>
</dbReference>
<dbReference type="EMBL" id="FQXS01000006">
    <property type="protein sequence ID" value="SHH68753.1"/>
    <property type="molecule type" value="Genomic_DNA"/>
</dbReference>
<dbReference type="AlphaFoldDB" id="A0A1M5V1D9"/>
<accession>A0A1M5V1D9</accession>
<proteinExistence type="predicted"/>
<evidence type="ECO:0000259" key="1">
    <source>
        <dbReference type="Pfam" id="PF13192"/>
    </source>
</evidence>
<feature type="domain" description="Thioredoxin-like fold" evidence="1">
    <location>
        <begin position="6"/>
        <end position="76"/>
    </location>
</feature>
<dbReference type="Pfam" id="PF13192">
    <property type="entry name" value="Thioredoxin_3"/>
    <property type="match status" value="1"/>
</dbReference>
<dbReference type="STRING" id="1121409.SAMN02745124_01453"/>
<keyword evidence="3" id="KW-1185">Reference proteome</keyword>
<evidence type="ECO:0000313" key="2">
    <source>
        <dbReference type="EMBL" id="SHH68753.1"/>
    </source>
</evidence>
<dbReference type="InterPro" id="IPR036249">
    <property type="entry name" value="Thioredoxin-like_sf"/>
</dbReference>
<gene>
    <name evidence="2" type="ORF">SAMN02745124_01453</name>
</gene>
<dbReference type="SUPFAM" id="SSF52833">
    <property type="entry name" value="Thioredoxin-like"/>
    <property type="match status" value="1"/>
</dbReference>